<protein>
    <submittedName>
        <fullName evidence="1">Uncharacterized protein</fullName>
    </submittedName>
</protein>
<dbReference type="EMBL" id="ADNV01000350">
    <property type="protein sequence ID" value="EFG74814.1"/>
    <property type="molecule type" value="Genomic_DNA"/>
</dbReference>
<keyword evidence="2" id="KW-1185">Reference proteome</keyword>
<organism evidence="1 2">
    <name type="scientific">Mycobacterium parascrofulaceum ATCC BAA-614</name>
    <dbReference type="NCBI Taxonomy" id="525368"/>
    <lineage>
        <taxon>Bacteria</taxon>
        <taxon>Bacillati</taxon>
        <taxon>Actinomycetota</taxon>
        <taxon>Actinomycetes</taxon>
        <taxon>Mycobacteriales</taxon>
        <taxon>Mycobacteriaceae</taxon>
        <taxon>Mycobacterium</taxon>
        <taxon>Mycobacterium simiae complex</taxon>
    </lineage>
</organism>
<gene>
    <name evidence="1" type="ORF">HMPREF0591_5254</name>
</gene>
<proteinExistence type="predicted"/>
<evidence type="ECO:0000313" key="1">
    <source>
        <dbReference type="EMBL" id="EFG74814.1"/>
    </source>
</evidence>
<reference evidence="1 2" key="1">
    <citation type="submission" date="2010-04" db="EMBL/GenBank/DDBJ databases">
        <authorList>
            <person name="Muzny D."/>
            <person name="Qin X."/>
            <person name="Deng J."/>
            <person name="Jiang H."/>
            <person name="Liu Y."/>
            <person name="Qu J."/>
            <person name="Song X.-Z."/>
            <person name="Zhang L."/>
            <person name="Thornton R."/>
            <person name="Coyle M."/>
            <person name="Francisco L."/>
            <person name="Jackson L."/>
            <person name="Javaid M."/>
            <person name="Korchina V."/>
            <person name="Kovar C."/>
            <person name="Mata R."/>
            <person name="Mathew T."/>
            <person name="Ngo R."/>
            <person name="Nguyen L."/>
            <person name="Nguyen N."/>
            <person name="Okwuonu G."/>
            <person name="Ongeri F."/>
            <person name="Pham C."/>
            <person name="Simmons D."/>
            <person name="Wilczek-Boney K."/>
            <person name="Hale W."/>
            <person name="Jakkamsetti A."/>
            <person name="Pham P."/>
            <person name="Ruth R."/>
            <person name="San Lucas F."/>
            <person name="Warren J."/>
            <person name="Zhang J."/>
            <person name="Zhao Z."/>
            <person name="Zhou C."/>
            <person name="Zhu D."/>
            <person name="Lee S."/>
            <person name="Bess C."/>
            <person name="Blankenburg K."/>
            <person name="Forbes L."/>
            <person name="Fu Q."/>
            <person name="Gubbala S."/>
            <person name="Hirani K."/>
            <person name="Jayaseelan J.C."/>
            <person name="Lara F."/>
            <person name="Munidasa M."/>
            <person name="Palculict T."/>
            <person name="Patil S."/>
            <person name="Pu L.-L."/>
            <person name="Saada N."/>
            <person name="Tang L."/>
            <person name="Weissenberger G."/>
            <person name="Zhu Y."/>
            <person name="Hemphill L."/>
            <person name="Shang Y."/>
            <person name="Youmans B."/>
            <person name="Ayvaz T."/>
            <person name="Ross M."/>
            <person name="Santibanez J."/>
            <person name="Aqrawi P."/>
            <person name="Gross S."/>
            <person name="Joshi V."/>
            <person name="Fowler G."/>
            <person name="Nazareth L."/>
            <person name="Reid J."/>
            <person name="Worley K."/>
            <person name="Petrosino J."/>
            <person name="Highlander S."/>
            <person name="Gibbs R."/>
        </authorList>
    </citation>
    <scope>NUCLEOTIDE SEQUENCE [LARGE SCALE GENOMIC DNA]</scope>
    <source>
        <strain evidence="1 2">ATCC BAA-614</strain>
    </source>
</reference>
<dbReference type="RefSeq" id="WP_007169243.1">
    <property type="nucleotide sequence ID" value="NZ_GG770554.1"/>
</dbReference>
<name>D5PGG0_9MYCO</name>
<evidence type="ECO:0000313" key="2">
    <source>
        <dbReference type="Proteomes" id="UP000003653"/>
    </source>
</evidence>
<dbReference type="AlphaFoldDB" id="D5PGG0"/>
<comment type="caution">
    <text evidence="1">The sequence shown here is derived from an EMBL/GenBank/DDBJ whole genome shotgun (WGS) entry which is preliminary data.</text>
</comment>
<sequence>MTGIDGIDWTGGSVRSDIAGDPDARLLAVGFLGDAPVVTAEAFRRYVEHWTMGPGTVIEGDGALFHDSYTERFVFPAVGVVGGVAVYAIEGFGHFTR</sequence>
<dbReference type="Proteomes" id="UP000003653">
    <property type="component" value="Unassembled WGS sequence"/>
</dbReference>
<accession>D5PGG0</accession>
<dbReference type="HOGENOM" id="CLU_2343693_0_0_11"/>